<evidence type="ECO:0000259" key="9">
    <source>
        <dbReference type="PROSITE" id="PS50923"/>
    </source>
</evidence>
<keyword evidence="11" id="KW-1185">Reference proteome</keyword>
<dbReference type="InterPro" id="IPR000436">
    <property type="entry name" value="Sushi_SCR_CCP_dom"/>
</dbReference>
<dbReference type="InterPro" id="IPR006585">
    <property type="entry name" value="FTP1"/>
</dbReference>
<dbReference type="Proteomes" id="UP000005408">
    <property type="component" value="Unassembled WGS sequence"/>
</dbReference>
<dbReference type="SUPFAM" id="SSF57414">
    <property type="entry name" value="Hairpin loop containing domain-like"/>
    <property type="match status" value="1"/>
</dbReference>
<dbReference type="SMART" id="SM00607">
    <property type="entry name" value="FTP"/>
    <property type="match status" value="1"/>
</dbReference>
<accession>A0A8W8MPG1</accession>
<organism evidence="10 11">
    <name type="scientific">Magallana gigas</name>
    <name type="common">Pacific oyster</name>
    <name type="synonym">Crassostrea gigas</name>
    <dbReference type="NCBI Taxonomy" id="29159"/>
    <lineage>
        <taxon>Eukaryota</taxon>
        <taxon>Metazoa</taxon>
        <taxon>Spiralia</taxon>
        <taxon>Lophotrochozoa</taxon>
        <taxon>Mollusca</taxon>
        <taxon>Bivalvia</taxon>
        <taxon>Autobranchia</taxon>
        <taxon>Pteriomorphia</taxon>
        <taxon>Ostreida</taxon>
        <taxon>Ostreoidea</taxon>
        <taxon>Ostreidae</taxon>
        <taxon>Magallana</taxon>
    </lineage>
</organism>
<evidence type="ECO:0000256" key="7">
    <source>
        <dbReference type="ARBA" id="ARBA00023157"/>
    </source>
</evidence>
<evidence type="ECO:0000313" key="10">
    <source>
        <dbReference type="EnsemblMetazoa" id="G34396.1:cds"/>
    </source>
</evidence>
<proteinExistence type="inferred from homology"/>
<evidence type="ECO:0000256" key="3">
    <source>
        <dbReference type="ARBA" id="ARBA00011233"/>
    </source>
</evidence>
<dbReference type="Gene3D" id="2.10.70.10">
    <property type="entry name" value="Complement Module, domain 1"/>
    <property type="match status" value="1"/>
</dbReference>
<evidence type="ECO:0000256" key="5">
    <source>
        <dbReference type="ARBA" id="ARBA00022734"/>
    </source>
</evidence>
<dbReference type="PROSITE" id="PS50923">
    <property type="entry name" value="SUSHI"/>
    <property type="match status" value="1"/>
</dbReference>
<comment type="function">
    <text evidence="1">Acts as a defensive agent. Recognizes blood group fucosylated oligosaccharides including A, B, H and Lewis B-type antigens. Does not recognize Lewis A antigen and has low affinity for monovalent haptens.</text>
</comment>
<dbReference type="GO" id="GO:0010185">
    <property type="term" value="P:regulation of cellular defense response"/>
    <property type="evidence" value="ECO:0007669"/>
    <property type="project" value="UniProtKB-ARBA"/>
</dbReference>
<evidence type="ECO:0000256" key="1">
    <source>
        <dbReference type="ARBA" id="ARBA00002219"/>
    </source>
</evidence>
<evidence type="ECO:0000313" key="11">
    <source>
        <dbReference type="Proteomes" id="UP000005408"/>
    </source>
</evidence>
<dbReference type="PANTHER" id="PTHR45713">
    <property type="entry name" value="FTP DOMAIN-CONTAINING PROTEIN"/>
    <property type="match status" value="1"/>
</dbReference>
<dbReference type="Pfam" id="PF00084">
    <property type="entry name" value="Sushi"/>
    <property type="match status" value="1"/>
</dbReference>
<keyword evidence="4" id="KW-0479">Metal-binding</keyword>
<dbReference type="Pfam" id="PF00024">
    <property type="entry name" value="PAN_1"/>
    <property type="match status" value="1"/>
</dbReference>
<dbReference type="GO" id="GO:0046872">
    <property type="term" value="F:metal ion binding"/>
    <property type="evidence" value="ECO:0007669"/>
    <property type="project" value="UniProtKB-KW"/>
</dbReference>
<dbReference type="InterPro" id="IPR008979">
    <property type="entry name" value="Galactose-bd-like_sf"/>
</dbReference>
<comment type="caution">
    <text evidence="8">Lacks conserved residue(s) required for the propagation of feature annotation.</text>
</comment>
<dbReference type="SUPFAM" id="SSF49785">
    <property type="entry name" value="Galactose-binding domain-like"/>
    <property type="match status" value="1"/>
</dbReference>
<feature type="domain" description="Sushi" evidence="9">
    <location>
        <begin position="163"/>
        <end position="222"/>
    </location>
</feature>
<dbReference type="PANTHER" id="PTHR45713:SF15">
    <property type="entry name" value="F5_8 TYPE C DOMAIN-CONTAINING PROTEIN"/>
    <property type="match status" value="1"/>
</dbReference>
<reference evidence="10" key="1">
    <citation type="submission" date="2022-08" db="UniProtKB">
        <authorList>
            <consortium name="EnsemblMetazoa"/>
        </authorList>
    </citation>
    <scope>IDENTIFICATION</scope>
    <source>
        <strain evidence="10">05x7-T-G4-1.051#20</strain>
    </source>
</reference>
<evidence type="ECO:0000256" key="4">
    <source>
        <dbReference type="ARBA" id="ARBA00022723"/>
    </source>
</evidence>
<dbReference type="SUPFAM" id="SSF57535">
    <property type="entry name" value="Complement control module/SCR domain"/>
    <property type="match status" value="1"/>
</dbReference>
<comment type="similarity">
    <text evidence="2">Belongs to the fucolectin family.</text>
</comment>
<dbReference type="SMART" id="SM00473">
    <property type="entry name" value="PAN_AP"/>
    <property type="match status" value="1"/>
</dbReference>
<evidence type="ECO:0000256" key="8">
    <source>
        <dbReference type="PROSITE-ProRule" id="PRU00302"/>
    </source>
</evidence>
<dbReference type="Pfam" id="PF22633">
    <property type="entry name" value="F5_F8_type_C_2"/>
    <property type="match status" value="1"/>
</dbReference>
<dbReference type="GO" id="GO:0042806">
    <property type="term" value="F:fucose binding"/>
    <property type="evidence" value="ECO:0007669"/>
    <property type="project" value="UniProtKB-ARBA"/>
</dbReference>
<protein>
    <recommendedName>
        <fullName evidence="9">Sushi domain-containing protein</fullName>
    </recommendedName>
</protein>
<dbReference type="AlphaFoldDB" id="A0A8W8MPG1"/>
<keyword evidence="8" id="KW-0768">Sushi</keyword>
<dbReference type="GO" id="GO:0001868">
    <property type="term" value="P:regulation of complement activation, lectin pathway"/>
    <property type="evidence" value="ECO:0007669"/>
    <property type="project" value="UniProtKB-ARBA"/>
</dbReference>
<evidence type="ECO:0000256" key="6">
    <source>
        <dbReference type="ARBA" id="ARBA00022837"/>
    </source>
</evidence>
<dbReference type="Gene3D" id="2.60.120.260">
    <property type="entry name" value="Galactose-binding domain-like"/>
    <property type="match status" value="1"/>
</dbReference>
<keyword evidence="5" id="KW-0430">Lectin</keyword>
<evidence type="ECO:0000256" key="2">
    <source>
        <dbReference type="ARBA" id="ARBA00010147"/>
    </source>
</evidence>
<dbReference type="InterPro" id="IPR051941">
    <property type="entry name" value="BG_Antigen-Binding_Lectin"/>
</dbReference>
<keyword evidence="7 8" id="KW-1015">Disulfide bond</keyword>
<feature type="disulfide bond" evidence="8">
    <location>
        <begin position="165"/>
        <end position="208"/>
    </location>
</feature>
<sequence length="375" mass="42128">MRTLSHGFKVGNSEYPLGICLKVFLKRFVIISDEEIVSSNAQFKFVKVRKTTLKLFKRGHRLDGKVIQSYAEISFLDCVTECLVTPRCKSVNYFKGANFCESNYENKTTAETRYMESAGWVYSEKEHWPKDLAGACSNSTCQISEKCRHKRYSEDKFFECVLSDCGIPDKKGIDLSKAKREDAIGIHRRIHASCSEGYSQSGSGRLLCQSNGEWKYDIVCKEAASNLALNKPATQSSTFTWPENRINYSANLAVDGNNGTDFVVDKCSCTEDGDTNPWWSVDLQAIYTIKFVRIFNRGMDEWGLDVSDRLRNITVIVGLTVSDINTPCGFFAGPGTLSQLVVIDCPTLPQGRFVKISIITEYLTLCEVEVFGYSV</sequence>
<dbReference type="CDD" id="cd00033">
    <property type="entry name" value="CCP"/>
    <property type="match status" value="1"/>
</dbReference>
<dbReference type="EnsemblMetazoa" id="G34396.1">
    <property type="protein sequence ID" value="G34396.1:cds"/>
    <property type="gene ID" value="G34396"/>
</dbReference>
<dbReference type="InterPro" id="IPR003609">
    <property type="entry name" value="Pan_app"/>
</dbReference>
<dbReference type="InterPro" id="IPR035976">
    <property type="entry name" value="Sushi/SCR/CCP_sf"/>
</dbReference>
<name>A0A8W8MPG1_MAGGI</name>
<dbReference type="Gene3D" id="3.50.4.10">
    <property type="entry name" value="Hepatocyte Growth Factor"/>
    <property type="match status" value="1"/>
</dbReference>
<comment type="subunit">
    <text evidence="3">Homotrimer.</text>
</comment>
<keyword evidence="6" id="KW-0106">Calcium</keyword>